<evidence type="ECO:0000313" key="9">
    <source>
        <dbReference type="EMBL" id="ROT91582.1"/>
    </source>
</evidence>
<feature type="transmembrane region" description="Helical" evidence="8">
    <location>
        <begin position="312"/>
        <end position="335"/>
    </location>
</feature>
<comment type="subcellular location">
    <subcellularLocation>
        <location evidence="1">Cell membrane</location>
        <topology evidence="1">Multi-pass membrane protein</topology>
    </subcellularLocation>
</comment>
<feature type="compositionally biased region" description="Low complexity" evidence="7">
    <location>
        <begin position="412"/>
        <end position="421"/>
    </location>
</feature>
<evidence type="ECO:0000256" key="6">
    <source>
        <dbReference type="ARBA" id="ARBA00023136"/>
    </source>
</evidence>
<keyword evidence="6 8" id="KW-0472">Membrane</keyword>
<dbReference type="PANTHER" id="PTHR43044">
    <property type="match status" value="1"/>
</dbReference>
<comment type="caution">
    <text evidence="9">The sequence shown here is derived from an EMBL/GenBank/DDBJ whole genome shotgun (WGS) entry which is preliminary data.</text>
</comment>
<feature type="transmembrane region" description="Helical" evidence="8">
    <location>
        <begin position="355"/>
        <end position="377"/>
    </location>
</feature>
<sequence length="421" mass="44629">MLEKALRGSKGYYAWVGILLLGIVAGVAAYANQLANGLTLTGMSRDVSWGLYISQFVFLVGVAASGVMVAIPYYLHHFKTYAKIVVIGEFMAVAAVLTAVLFIVVDLGQPMRVLNVILFPTPNSILFWDMCVLSSYLVVNLVIGWTVLGAEKKGFPPPRWTHVLSIIAIPLAIGIHTVTAFLISGLAGREYWLTAIMAARFLASAFAAGPALLIVLCLVLRKTARFNVSDKAIDSLAKTVCYAMIANVFFFILEVFTAFYSNMPGHKAPIEYLFFGLDGHAQLVPVMWLAAVLAIGGILLLLVPKLRRSHKVLVPALAAVFFACLIDKGLGLVLGGFVPNSFEQVVEYIPNPNELLVIVGVYSIGALALTVLCKVAVGVRAENGDLAPVPAAPKGAGAEAGDGRAEGGVAVGGALEEPAAS</sequence>
<feature type="transmembrane region" description="Helical" evidence="8">
    <location>
        <begin position="160"/>
        <end position="183"/>
    </location>
</feature>
<dbReference type="EMBL" id="QIBW01000002">
    <property type="protein sequence ID" value="ROT91582.1"/>
    <property type="molecule type" value="Genomic_DNA"/>
</dbReference>
<keyword evidence="3" id="KW-1003">Cell membrane</keyword>
<feature type="transmembrane region" description="Helical" evidence="8">
    <location>
        <begin position="281"/>
        <end position="303"/>
    </location>
</feature>
<dbReference type="PANTHER" id="PTHR43044:SF2">
    <property type="entry name" value="POLYSULPHIDE REDUCTASE NRFD"/>
    <property type="match status" value="1"/>
</dbReference>
<evidence type="ECO:0000256" key="5">
    <source>
        <dbReference type="ARBA" id="ARBA00022989"/>
    </source>
</evidence>
<feature type="transmembrane region" description="Helical" evidence="8">
    <location>
        <begin position="84"/>
        <end position="105"/>
    </location>
</feature>
<keyword evidence="5 8" id="KW-1133">Transmembrane helix</keyword>
<evidence type="ECO:0000313" key="10">
    <source>
        <dbReference type="Proteomes" id="UP000285258"/>
    </source>
</evidence>
<evidence type="ECO:0000256" key="7">
    <source>
        <dbReference type="SAM" id="MobiDB-lite"/>
    </source>
</evidence>
<reference evidence="10" key="1">
    <citation type="submission" date="2018-05" db="EMBL/GenBank/DDBJ databases">
        <title>Genome Sequencing of selected type strains of the family Eggerthellaceae.</title>
        <authorList>
            <person name="Danylec N."/>
            <person name="Stoll D.A."/>
            <person name="Doetsch A."/>
            <person name="Huch M."/>
        </authorList>
    </citation>
    <scope>NUCLEOTIDE SEQUENCE [LARGE SCALE GENOMIC DNA]</scope>
    <source>
        <strain evidence="10">DSM 27213</strain>
    </source>
</reference>
<feature type="region of interest" description="Disordered" evidence="7">
    <location>
        <begin position="392"/>
        <end position="421"/>
    </location>
</feature>
<evidence type="ECO:0000256" key="1">
    <source>
        <dbReference type="ARBA" id="ARBA00004651"/>
    </source>
</evidence>
<gene>
    <name evidence="9" type="ORF">DMP12_02720</name>
</gene>
<evidence type="ECO:0000256" key="8">
    <source>
        <dbReference type="SAM" id="Phobius"/>
    </source>
</evidence>
<accession>A0A1Y4FYD4</accession>
<keyword evidence="4 8" id="KW-0812">Transmembrane</keyword>
<feature type="transmembrane region" description="Helical" evidence="8">
    <location>
        <begin position="240"/>
        <end position="261"/>
    </location>
</feature>
<comment type="similarity">
    <text evidence="2">Belongs to the NrfD family.</text>
</comment>
<dbReference type="NCBIfam" id="NF045798">
    <property type="entry name" value="DsrP"/>
    <property type="match status" value="1"/>
</dbReference>
<name>A0A1Y4FYD4_9ACTN</name>
<dbReference type="Gene3D" id="1.20.1630.10">
    <property type="entry name" value="Formate dehydrogenase/DMSO reductase domain"/>
    <property type="match status" value="1"/>
</dbReference>
<feature type="transmembrane region" description="Helical" evidence="8">
    <location>
        <begin position="125"/>
        <end position="148"/>
    </location>
</feature>
<dbReference type="InterPro" id="IPR005614">
    <property type="entry name" value="NrfD-like"/>
</dbReference>
<evidence type="ECO:0000256" key="4">
    <source>
        <dbReference type="ARBA" id="ARBA00022692"/>
    </source>
</evidence>
<organism evidence="9 10">
    <name type="scientific">Gordonibacter urolithinfaciens</name>
    <dbReference type="NCBI Taxonomy" id="1335613"/>
    <lineage>
        <taxon>Bacteria</taxon>
        <taxon>Bacillati</taxon>
        <taxon>Actinomycetota</taxon>
        <taxon>Coriobacteriia</taxon>
        <taxon>Eggerthellales</taxon>
        <taxon>Eggerthellaceae</taxon>
        <taxon>Gordonibacter</taxon>
    </lineage>
</organism>
<dbReference type="AlphaFoldDB" id="A0A1Y4FYD4"/>
<dbReference type="InterPro" id="IPR054823">
    <property type="entry name" value="DsrP-like"/>
</dbReference>
<feature type="transmembrane region" description="Helical" evidence="8">
    <location>
        <begin position="195"/>
        <end position="220"/>
    </location>
</feature>
<dbReference type="GO" id="GO:0005886">
    <property type="term" value="C:plasma membrane"/>
    <property type="evidence" value="ECO:0007669"/>
    <property type="project" value="UniProtKB-SubCell"/>
</dbReference>
<evidence type="ECO:0000256" key="2">
    <source>
        <dbReference type="ARBA" id="ARBA00008929"/>
    </source>
</evidence>
<evidence type="ECO:0000256" key="3">
    <source>
        <dbReference type="ARBA" id="ARBA00022475"/>
    </source>
</evidence>
<dbReference type="Proteomes" id="UP000285258">
    <property type="component" value="Unassembled WGS sequence"/>
</dbReference>
<protein>
    <submittedName>
        <fullName evidence="9">Menaquinol oxidoreductase</fullName>
    </submittedName>
</protein>
<dbReference type="Pfam" id="PF03916">
    <property type="entry name" value="NrfD"/>
    <property type="match status" value="1"/>
</dbReference>
<dbReference type="RefSeq" id="WP_087189898.1">
    <property type="nucleotide sequence ID" value="NZ_CP168029.1"/>
</dbReference>
<feature type="transmembrane region" description="Helical" evidence="8">
    <location>
        <begin position="12"/>
        <end position="31"/>
    </location>
</feature>
<feature type="transmembrane region" description="Helical" evidence="8">
    <location>
        <begin position="51"/>
        <end position="75"/>
    </location>
</feature>
<proteinExistence type="inferred from homology"/>